<sequence>MARHTHEPTVRFSAPMPEGYIFLPKGNVYMTSHCRKQTLAANETVFRVLADGEKGKAAGIRVPARVHEAVRASHDATRHERARAVHKKDARLESAFVDAALGLFPRAPAAELRGVAVRATWKRSGRVGRSGALDLERRVSLAVRAHVRHRRTDYDRLMRRSGFSRERARAETWPKVEEVMRLWRGDIQHKDDERGKPKKKCPGPGSITRGSGTKEKPVKGTVSGLPRKTVTKPAGATPMEKKHNTRRTRAAVATRGKIPETEGMATRRSPRRAAGESLRDDANSESEEFEWSSSEEDSDEEWTEH</sequence>
<evidence type="ECO:0000313" key="4">
    <source>
        <dbReference type="Proteomes" id="UP000293360"/>
    </source>
</evidence>
<feature type="compositionally biased region" description="Basic and acidic residues" evidence="1">
    <location>
        <begin position="273"/>
        <end position="282"/>
    </location>
</feature>
<dbReference type="AlphaFoldDB" id="A0A4Q4TJ84"/>
<evidence type="ECO:0000313" key="3">
    <source>
        <dbReference type="EMBL" id="RYP05313.1"/>
    </source>
</evidence>
<feature type="region of interest" description="Disordered" evidence="1">
    <location>
        <begin position="187"/>
        <end position="305"/>
    </location>
</feature>
<keyword evidence="4" id="KW-1185">Reference proteome</keyword>
<dbReference type="InterPro" id="IPR018744">
    <property type="entry name" value="DUF2293"/>
</dbReference>
<dbReference type="EMBL" id="QJNU01000173">
    <property type="protein sequence ID" value="RYP05313.1"/>
    <property type="molecule type" value="Genomic_DNA"/>
</dbReference>
<reference evidence="3 4" key="1">
    <citation type="submission" date="2018-06" db="EMBL/GenBank/DDBJ databases">
        <title>Complete Genomes of Monosporascus.</title>
        <authorList>
            <person name="Robinson A.J."/>
            <person name="Natvig D.O."/>
        </authorList>
    </citation>
    <scope>NUCLEOTIDE SEQUENCE [LARGE SCALE GENOMIC DNA]</scope>
    <source>
        <strain evidence="3 4">CBS 110550</strain>
    </source>
</reference>
<feature type="domain" description="DUF2293" evidence="2">
    <location>
        <begin position="103"/>
        <end position="184"/>
    </location>
</feature>
<accession>A0A4Q4TJ84</accession>
<feature type="compositionally biased region" description="Acidic residues" evidence="1">
    <location>
        <begin position="283"/>
        <end position="305"/>
    </location>
</feature>
<dbReference type="OrthoDB" id="5381833at2759"/>
<gene>
    <name evidence="3" type="ORF">DL764_003911</name>
</gene>
<protein>
    <recommendedName>
        <fullName evidence="2">DUF2293 domain-containing protein</fullName>
    </recommendedName>
</protein>
<evidence type="ECO:0000259" key="2">
    <source>
        <dbReference type="Pfam" id="PF10056"/>
    </source>
</evidence>
<dbReference type="PANTHER" id="PTHR38113">
    <property type="match status" value="1"/>
</dbReference>
<dbReference type="Pfam" id="PF10056">
    <property type="entry name" value="DUF2293"/>
    <property type="match status" value="1"/>
</dbReference>
<dbReference type="PANTHER" id="PTHR38113:SF2">
    <property type="entry name" value="DUF2293 DOMAIN-CONTAINING PROTEIN"/>
    <property type="match status" value="1"/>
</dbReference>
<comment type="caution">
    <text evidence="3">The sequence shown here is derived from an EMBL/GenBank/DDBJ whole genome shotgun (WGS) entry which is preliminary data.</text>
</comment>
<name>A0A4Q4TJ84_9PEZI</name>
<evidence type="ECO:0000256" key="1">
    <source>
        <dbReference type="SAM" id="MobiDB-lite"/>
    </source>
</evidence>
<dbReference type="Proteomes" id="UP000293360">
    <property type="component" value="Unassembled WGS sequence"/>
</dbReference>
<organism evidence="3 4">
    <name type="scientific">Monosporascus ibericus</name>
    <dbReference type="NCBI Taxonomy" id="155417"/>
    <lineage>
        <taxon>Eukaryota</taxon>
        <taxon>Fungi</taxon>
        <taxon>Dikarya</taxon>
        <taxon>Ascomycota</taxon>
        <taxon>Pezizomycotina</taxon>
        <taxon>Sordariomycetes</taxon>
        <taxon>Xylariomycetidae</taxon>
        <taxon>Xylariales</taxon>
        <taxon>Xylariales incertae sedis</taxon>
        <taxon>Monosporascus</taxon>
    </lineage>
</organism>
<proteinExistence type="predicted"/>